<dbReference type="Proteomes" id="UP000886758">
    <property type="component" value="Unassembled WGS sequence"/>
</dbReference>
<reference evidence="1" key="2">
    <citation type="journal article" date="2021" name="PeerJ">
        <title>Extensive microbial diversity within the chicken gut microbiome revealed by metagenomics and culture.</title>
        <authorList>
            <person name="Gilroy R."/>
            <person name="Ravi A."/>
            <person name="Getino M."/>
            <person name="Pursley I."/>
            <person name="Horton D.L."/>
            <person name="Alikhan N.F."/>
            <person name="Baker D."/>
            <person name="Gharbi K."/>
            <person name="Hall N."/>
            <person name="Watson M."/>
            <person name="Adriaenssens E.M."/>
            <person name="Foster-Nyarko E."/>
            <person name="Jarju S."/>
            <person name="Secka A."/>
            <person name="Antonio M."/>
            <person name="Oren A."/>
            <person name="Chaudhuri R.R."/>
            <person name="La Ragione R."/>
            <person name="Hildebrand F."/>
            <person name="Pallen M.J."/>
        </authorList>
    </citation>
    <scope>NUCLEOTIDE SEQUENCE</scope>
    <source>
        <strain evidence="1">ChiW17-6978</strain>
    </source>
</reference>
<sequence>KIISTLTAMVAVMLTMCVGILAAKKVSFAGNSTLSFSATDVFATVTIQEQIGDTASNTVFSQKTYNGSTSSGEENLSETVSFSAFTFAKATDQIVITVTVKNDFTESTSIDVHLAATVESDENQLIVIETSENLESGSDTIQSGASETYTVTLSLSEKAQQQGVSQLTFSFDLSLSRTASSD</sequence>
<evidence type="ECO:0000313" key="2">
    <source>
        <dbReference type="Proteomes" id="UP000886758"/>
    </source>
</evidence>
<reference evidence="1" key="1">
    <citation type="submission" date="2020-10" db="EMBL/GenBank/DDBJ databases">
        <authorList>
            <person name="Gilroy R."/>
        </authorList>
    </citation>
    <scope>NUCLEOTIDE SEQUENCE</scope>
    <source>
        <strain evidence="1">ChiW17-6978</strain>
    </source>
</reference>
<proteinExistence type="predicted"/>
<comment type="caution">
    <text evidence="1">The sequence shown here is derived from an EMBL/GenBank/DDBJ whole genome shotgun (WGS) entry which is preliminary data.</text>
</comment>
<dbReference type="EMBL" id="DVLF01000008">
    <property type="protein sequence ID" value="HIT49427.1"/>
    <property type="molecule type" value="Genomic_DNA"/>
</dbReference>
<dbReference type="AlphaFoldDB" id="A0A9D1KIF3"/>
<evidence type="ECO:0000313" key="1">
    <source>
        <dbReference type="EMBL" id="HIT49427.1"/>
    </source>
</evidence>
<protein>
    <submittedName>
        <fullName evidence="1">Uncharacterized protein</fullName>
    </submittedName>
</protein>
<accession>A0A9D1KIF3</accession>
<gene>
    <name evidence="1" type="ORF">IAD46_00195</name>
</gene>
<name>A0A9D1KIF3_9MOLU</name>
<organism evidence="1 2">
    <name type="scientific">Candidatus Pelethenecus faecipullorum</name>
    <dbReference type="NCBI Taxonomy" id="2840900"/>
    <lineage>
        <taxon>Bacteria</taxon>
        <taxon>Bacillati</taxon>
        <taxon>Mycoplasmatota</taxon>
        <taxon>Mollicutes</taxon>
        <taxon>Candidatus Pelethenecus</taxon>
    </lineage>
</organism>
<feature type="non-terminal residue" evidence="1">
    <location>
        <position position="1"/>
    </location>
</feature>